<dbReference type="Proteomes" id="UP000189580">
    <property type="component" value="Chromosome c"/>
</dbReference>
<dbReference type="GO" id="GO:0003959">
    <property type="term" value="F:NADPH dehydrogenase activity"/>
    <property type="evidence" value="ECO:0007669"/>
    <property type="project" value="TreeGrafter"/>
</dbReference>
<organism evidence="5 6">
    <name type="scientific">Sugiyamaella lignohabitans</name>
    <dbReference type="NCBI Taxonomy" id="796027"/>
    <lineage>
        <taxon>Eukaryota</taxon>
        <taxon>Fungi</taxon>
        <taxon>Dikarya</taxon>
        <taxon>Ascomycota</taxon>
        <taxon>Saccharomycotina</taxon>
        <taxon>Dipodascomycetes</taxon>
        <taxon>Dipodascales</taxon>
        <taxon>Trichomonascaceae</taxon>
        <taxon>Sugiyamaella</taxon>
    </lineage>
</organism>
<dbReference type="GO" id="GO:0010181">
    <property type="term" value="F:FMN binding"/>
    <property type="evidence" value="ECO:0007669"/>
    <property type="project" value="InterPro"/>
</dbReference>
<dbReference type="Gene3D" id="3.20.20.70">
    <property type="entry name" value="Aldolase class I"/>
    <property type="match status" value="1"/>
</dbReference>
<dbReference type="RefSeq" id="XP_018733801.1">
    <property type="nucleotide sequence ID" value="XM_018881186.1"/>
</dbReference>
<dbReference type="AlphaFoldDB" id="A0A167C7Q0"/>
<evidence type="ECO:0000259" key="4">
    <source>
        <dbReference type="PROSITE" id="PS51281"/>
    </source>
</evidence>
<dbReference type="GO" id="GO:0051028">
    <property type="term" value="P:mRNA transport"/>
    <property type="evidence" value="ECO:0007669"/>
    <property type="project" value="InterPro"/>
</dbReference>
<name>A0A167C7Q0_9ASCO</name>
<dbReference type="OrthoDB" id="276546at2759"/>
<dbReference type="SUPFAM" id="SSF51395">
    <property type="entry name" value="FMN-linked oxidoreductases"/>
    <property type="match status" value="1"/>
</dbReference>
<protein>
    <submittedName>
        <fullName evidence="5">Oye3p</fullName>
    </submittedName>
</protein>
<keyword evidence="3" id="KW-0285">Flavoprotein</keyword>
<dbReference type="GO" id="GO:0005634">
    <property type="term" value="C:nucleus"/>
    <property type="evidence" value="ECO:0007669"/>
    <property type="project" value="InterPro"/>
</dbReference>
<evidence type="ECO:0000256" key="3">
    <source>
        <dbReference type="ARBA" id="ARBA00022643"/>
    </source>
</evidence>
<sequence>MTVTSTTPALYTPIKLGNVNLEHRVAMAPLTRFRTPNHIPPKAFAQYYEQRASRPGTFIITEATVISPKAGGYDNVPGIWSQEQIEGWKQVYSKINAKGSFAFLQLWAIGRVADPSVLEKEGITSGLVSASDVAVKNGATPRALTKAEIKEYIEDYVKAAKNAIEAGAAGVEIHGANGYLPDQFLHENTNRRTDEYGGSIENRARFVLEVVDALIEAVGAEKVSIRLSPWSSFNEVEPGVSPIPQWSYIITELEKRAQEGNRLAYIHLVEPRVDGSVDRDDFAGSNEFARNIWQGIILRAGGLVHDAEKLAEEDSKTIVALGRYFISNPDLVNRLEQKVELTPYDRSTFYATEPTDVSGYLDYKTATQ</sequence>
<evidence type="ECO:0000313" key="5">
    <source>
        <dbReference type="EMBL" id="ANB11324.1"/>
    </source>
</evidence>
<reference evidence="5 6" key="1">
    <citation type="submission" date="2016-02" db="EMBL/GenBank/DDBJ databases">
        <title>Complete genome sequence and transcriptome regulation of the pentose utilising yeast Sugiyamaella lignohabitans.</title>
        <authorList>
            <person name="Bellasio M."/>
            <person name="Peymann A."/>
            <person name="Valli M."/>
            <person name="Sipitzky M."/>
            <person name="Graf A."/>
            <person name="Sauer M."/>
            <person name="Marx H."/>
            <person name="Mattanovich D."/>
        </authorList>
    </citation>
    <scope>NUCLEOTIDE SEQUENCE [LARGE SCALE GENOMIC DNA]</scope>
    <source>
        <strain evidence="5 6">CBS 10342</strain>
    </source>
</reference>
<dbReference type="PROSITE" id="PS51281">
    <property type="entry name" value="TAP_C"/>
    <property type="match status" value="1"/>
</dbReference>
<gene>
    <name evidence="5" type="primary">OYE3</name>
    <name evidence="5" type="ORF">AWJ20_4128</name>
</gene>
<feature type="domain" description="TAP-C" evidence="4">
    <location>
        <begin position="1"/>
        <end position="47"/>
    </location>
</feature>
<keyword evidence="6" id="KW-1185">Reference proteome</keyword>
<dbReference type="Pfam" id="PF00724">
    <property type="entry name" value="Oxidored_FMN"/>
    <property type="match status" value="1"/>
</dbReference>
<accession>A0A167C7Q0</accession>
<evidence type="ECO:0000313" key="6">
    <source>
        <dbReference type="Proteomes" id="UP000189580"/>
    </source>
</evidence>
<keyword evidence="3" id="KW-0288">FMN</keyword>
<dbReference type="InterPro" id="IPR001155">
    <property type="entry name" value="OxRdtase_FMN_N"/>
</dbReference>
<dbReference type="PANTHER" id="PTHR22893:SF91">
    <property type="entry name" value="NADPH DEHYDROGENASE 2-RELATED"/>
    <property type="match status" value="1"/>
</dbReference>
<dbReference type="EMBL" id="CP014500">
    <property type="protein sequence ID" value="ANB11324.1"/>
    <property type="molecule type" value="Genomic_DNA"/>
</dbReference>
<dbReference type="PANTHER" id="PTHR22893">
    <property type="entry name" value="NADH OXIDOREDUCTASE-RELATED"/>
    <property type="match status" value="1"/>
</dbReference>
<evidence type="ECO:0000256" key="1">
    <source>
        <dbReference type="ARBA" id="ARBA00001917"/>
    </source>
</evidence>
<dbReference type="FunFam" id="3.20.20.70:FF:000138">
    <property type="entry name" value="NADPH dehydrogenase 1"/>
    <property type="match status" value="1"/>
</dbReference>
<dbReference type="InterPro" id="IPR005637">
    <property type="entry name" value="TAP_C_dom"/>
</dbReference>
<dbReference type="KEGG" id="slb:AWJ20_4128"/>
<dbReference type="InterPro" id="IPR045247">
    <property type="entry name" value="Oye-like"/>
</dbReference>
<dbReference type="InterPro" id="IPR013785">
    <property type="entry name" value="Aldolase_TIM"/>
</dbReference>
<comment type="similarity">
    <text evidence="2">Belongs to the NADH:flavin oxidoreductase/NADH oxidase family.</text>
</comment>
<comment type="cofactor">
    <cofactor evidence="1">
        <name>FMN</name>
        <dbReference type="ChEBI" id="CHEBI:58210"/>
    </cofactor>
</comment>
<dbReference type="CDD" id="cd02933">
    <property type="entry name" value="OYE_like_FMN"/>
    <property type="match status" value="1"/>
</dbReference>
<dbReference type="GeneID" id="30036226"/>
<proteinExistence type="inferred from homology"/>
<evidence type="ECO:0000256" key="2">
    <source>
        <dbReference type="ARBA" id="ARBA00005979"/>
    </source>
</evidence>